<sequence>MKYLSLITTSCLVLLAFQTSQAVDYSWDNGEPGSNVWGDAANWNPDGVPTTSADTAGFFGGSDLAINLVAGSYTISKYTDGFGGEGFVHTIYANAGGSLTIDVNNAGNADGIVNATGSTGGTLRFNNINLNVSNSLGGITYFKNNNAAGNVMLFDTTSNLTVNTLVQIEQAAGGAYQLNGILQPSLAAIRIASSNVSFGVGHNSSTFGQDFVLLGAAKVAVDGGTVLNSGRKFQVNTSTAELELNAADAINGANISISGTNNFLVDVNASQTNMGDIVDIGGTLTIDLAPSVGDLAFNNSSSHEAAWAGGSVSIVNFRNKVIRFGTDATGLTAAQLAAFGAGFFLDADGFLQNNSFPDPVVITVSLEKSTDLINWEPADEGDFLVYPGEELFFRARFE</sequence>
<organism evidence="2 3">
    <name type="scientific">Oceanipulchritudo coccoides</name>
    <dbReference type="NCBI Taxonomy" id="2706888"/>
    <lineage>
        <taxon>Bacteria</taxon>
        <taxon>Pseudomonadati</taxon>
        <taxon>Verrucomicrobiota</taxon>
        <taxon>Opitutia</taxon>
        <taxon>Puniceicoccales</taxon>
        <taxon>Oceanipulchritudinaceae</taxon>
        <taxon>Oceanipulchritudo</taxon>
    </lineage>
</organism>
<name>A0A6B2LZH2_9BACT</name>
<dbReference type="Proteomes" id="UP000478417">
    <property type="component" value="Unassembled WGS sequence"/>
</dbReference>
<keyword evidence="1" id="KW-0732">Signal</keyword>
<dbReference type="RefSeq" id="WP_163962595.1">
    <property type="nucleotide sequence ID" value="NZ_JAAGNX010000001.1"/>
</dbReference>
<reference evidence="2 3" key="1">
    <citation type="submission" date="2020-02" db="EMBL/GenBank/DDBJ databases">
        <title>Albibacoteraceae fam. nov., the first described family within the subdivision 4 Verrucomicrobia.</title>
        <authorList>
            <person name="Xi F."/>
        </authorList>
    </citation>
    <scope>NUCLEOTIDE SEQUENCE [LARGE SCALE GENOMIC DNA]</scope>
    <source>
        <strain evidence="2 3">CK1056</strain>
    </source>
</reference>
<proteinExistence type="predicted"/>
<evidence type="ECO:0000313" key="2">
    <source>
        <dbReference type="EMBL" id="NDV61552.1"/>
    </source>
</evidence>
<comment type="caution">
    <text evidence="2">The sequence shown here is derived from an EMBL/GenBank/DDBJ whole genome shotgun (WGS) entry which is preliminary data.</text>
</comment>
<protein>
    <submittedName>
        <fullName evidence="2">Uncharacterized protein</fullName>
    </submittedName>
</protein>
<dbReference type="EMBL" id="JAAGNX010000001">
    <property type="protein sequence ID" value="NDV61552.1"/>
    <property type="molecule type" value="Genomic_DNA"/>
</dbReference>
<feature type="chain" id="PRO_5025622236" evidence="1">
    <location>
        <begin position="23"/>
        <end position="398"/>
    </location>
</feature>
<evidence type="ECO:0000256" key="1">
    <source>
        <dbReference type="SAM" id="SignalP"/>
    </source>
</evidence>
<gene>
    <name evidence="2" type="ORF">G0Q06_03735</name>
</gene>
<feature type="signal peptide" evidence="1">
    <location>
        <begin position="1"/>
        <end position="22"/>
    </location>
</feature>
<keyword evidence="3" id="KW-1185">Reference proteome</keyword>
<dbReference type="AlphaFoldDB" id="A0A6B2LZH2"/>
<accession>A0A6B2LZH2</accession>
<evidence type="ECO:0000313" key="3">
    <source>
        <dbReference type="Proteomes" id="UP000478417"/>
    </source>
</evidence>